<dbReference type="PROSITE" id="PS00867">
    <property type="entry name" value="CPSASE_2"/>
    <property type="match status" value="1"/>
</dbReference>
<name>A0A9W4NS86_9EURO</name>
<dbReference type="GO" id="GO:0005524">
    <property type="term" value="F:ATP binding"/>
    <property type="evidence" value="ECO:0007669"/>
    <property type="project" value="UniProtKB-UniRule"/>
</dbReference>
<dbReference type="PANTHER" id="PTHR18866">
    <property type="entry name" value="CARBOXYLASE:PYRUVATE/ACETYL-COA/PROPIONYL-COA CARBOXYLASE"/>
    <property type="match status" value="1"/>
</dbReference>
<dbReference type="Gene3D" id="2.40.50.100">
    <property type="match status" value="1"/>
</dbReference>
<dbReference type="SUPFAM" id="SSF56059">
    <property type="entry name" value="Glutathione synthetase ATP-binding domain-like"/>
    <property type="match status" value="1"/>
</dbReference>
<dbReference type="InterPro" id="IPR050856">
    <property type="entry name" value="Biotin_carboxylase_complex"/>
</dbReference>
<dbReference type="SMART" id="SM00878">
    <property type="entry name" value="Biotin_carb_C"/>
    <property type="match status" value="1"/>
</dbReference>
<evidence type="ECO:0000256" key="6">
    <source>
        <dbReference type="PROSITE-ProRule" id="PRU00409"/>
    </source>
</evidence>
<dbReference type="Pfam" id="PF02786">
    <property type="entry name" value="CPSase_L_D2"/>
    <property type="match status" value="1"/>
</dbReference>
<dbReference type="InterPro" id="IPR016185">
    <property type="entry name" value="PreATP-grasp_dom_sf"/>
</dbReference>
<dbReference type="PROSITE" id="PS50979">
    <property type="entry name" value="BC"/>
    <property type="match status" value="1"/>
</dbReference>
<evidence type="ECO:0000256" key="2">
    <source>
        <dbReference type="ARBA" id="ARBA00022598"/>
    </source>
</evidence>
<dbReference type="PROSITE" id="PS50975">
    <property type="entry name" value="ATP_GRASP"/>
    <property type="match status" value="1"/>
</dbReference>
<comment type="cofactor">
    <cofactor evidence="1">
        <name>biotin</name>
        <dbReference type="ChEBI" id="CHEBI:57586"/>
    </cofactor>
</comment>
<dbReference type="OrthoDB" id="196847at2759"/>
<evidence type="ECO:0000313" key="9">
    <source>
        <dbReference type="EMBL" id="CAG8403069.1"/>
    </source>
</evidence>
<keyword evidence="4 6" id="KW-0067">ATP-binding</keyword>
<dbReference type="SUPFAM" id="SSF52440">
    <property type="entry name" value="PreATP-grasp domain"/>
    <property type="match status" value="1"/>
</dbReference>
<dbReference type="Gene3D" id="3.30.470.20">
    <property type="entry name" value="ATP-grasp fold, B domain"/>
    <property type="match status" value="1"/>
</dbReference>
<dbReference type="Pfam" id="PF00289">
    <property type="entry name" value="Biotin_carb_N"/>
    <property type="match status" value="2"/>
</dbReference>
<dbReference type="InterPro" id="IPR005482">
    <property type="entry name" value="Biotin_COase_C"/>
</dbReference>
<accession>A0A9W4NS86</accession>
<keyword evidence="5" id="KW-0092">Biotin</keyword>
<dbReference type="Pfam" id="PF00364">
    <property type="entry name" value="Biotin_lipoyl"/>
    <property type="match status" value="1"/>
</dbReference>
<sequence length="819" mass="89406">MTVAYTEGDASVARKPLFVAEPPLGKDGRPIIQKVLIANRGEIACRIIQTCRKLNIESVAVYAEESVSRISQRTYPELESTLTKLPRDASSRHVQDADEAIEIGSIDRSTRNPFLDIELLVQTAISTRAQAIHPGYGYLSENAEFAKRVHEAGLIFIGPSPSAMSTLGDKRSSKAYLRSHAPDVPLIPGFSGSSQDAEALGKVAAEIGFPVMLKASAGGGGKGMRIVREASQLKDELERAQSEARRSFGSDDCILEKFIESSKHVEIQIMGDSNGHVVSFLDRDCSVQRRHQKVIEETPCPFLTEETRQKMSATAVRVAELIGYENAGTVEFVVDINTNEFYFLEVNARLQVEHPITEEVTGVDLVALQFFVAAGGSLKSLPPLQDVTQHGHAIECRLCAENPEKDFFPEHGKVHLWLPAGGSLAPSRDIRYETAIQTGSSVSIYFDSMIAKLVVWAPTRALAIEKMAKVLAQTACVGVKTNQLFMQSCLLNSAFRDPAYTTAFIPSHLKELLQAPAIPGLSEYEKIAAIIPSLVIRRLPDFSTGLSRPKPLRNVRMQFRNQRFDPVNIHCDVVTTTSWPNNSIDESDPTSTQPIMCIWKPKATGVSSAAEEVHLFPVPKRESPNGEELSVAAEISTQYNEISQALRSGKATSSDGHKVKIVSWRPAEGNPALAESWLASTIEISVNGSKLTAHVAIPSTRAHTLAGQVDCGQRIYCHLPALGTHVEFRRDTLLSFAESKRSEQANHGSEQKTVAAPMPCKVLSVLRKNGDEVKSGDSVMVIESMKMEVNISVAASGKFQTNWKVGDAVEEGKVLCSVV</sequence>
<reference evidence="9" key="1">
    <citation type="submission" date="2021-07" db="EMBL/GenBank/DDBJ databases">
        <authorList>
            <person name="Branca A.L. A."/>
        </authorList>
    </citation>
    <scope>NUCLEOTIDE SEQUENCE</scope>
</reference>
<dbReference type="InterPro" id="IPR011764">
    <property type="entry name" value="Biotin_carboxylation_dom"/>
</dbReference>
<dbReference type="PANTHER" id="PTHR18866:SF127">
    <property type="match status" value="1"/>
</dbReference>
<dbReference type="InterPro" id="IPR000089">
    <property type="entry name" value="Biotin_lipoyl"/>
</dbReference>
<evidence type="ECO:0000259" key="8">
    <source>
        <dbReference type="PROSITE" id="PS50979"/>
    </source>
</evidence>
<dbReference type="InterPro" id="IPR011054">
    <property type="entry name" value="Rudment_hybrid_motif"/>
</dbReference>
<dbReference type="InterPro" id="IPR005481">
    <property type="entry name" value="BC-like_N"/>
</dbReference>
<comment type="caution">
    <text evidence="9">The sequence shown here is derived from an EMBL/GenBank/DDBJ whole genome shotgun (WGS) entry which is preliminary data.</text>
</comment>
<dbReference type="FunFam" id="3.30.1490.20:FF:000003">
    <property type="entry name" value="acetyl-CoA carboxylase isoform X1"/>
    <property type="match status" value="1"/>
</dbReference>
<keyword evidence="3 6" id="KW-0547">Nucleotide-binding</keyword>
<evidence type="ECO:0000256" key="3">
    <source>
        <dbReference type="ARBA" id="ARBA00022741"/>
    </source>
</evidence>
<dbReference type="InterPro" id="IPR011761">
    <property type="entry name" value="ATP-grasp"/>
</dbReference>
<evidence type="ECO:0000256" key="1">
    <source>
        <dbReference type="ARBA" id="ARBA00001953"/>
    </source>
</evidence>
<dbReference type="InterPro" id="IPR005479">
    <property type="entry name" value="CPAse_ATP-bd"/>
</dbReference>
<evidence type="ECO:0000256" key="5">
    <source>
        <dbReference type="ARBA" id="ARBA00023267"/>
    </source>
</evidence>
<dbReference type="Proteomes" id="UP001152646">
    <property type="component" value="Unassembled WGS sequence"/>
</dbReference>
<dbReference type="CDD" id="cd06850">
    <property type="entry name" value="biotinyl_domain"/>
    <property type="match status" value="1"/>
</dbReference>
<dbReference type="SUPFAM" id="SSF51230">
    <property type="entry name" value="Single hybrid motif"/>
    <property type="match status" value="1"/>
</dbReference>
<evidence type="ECO:0000259" key="7">
    <source>
        <dbReference type="PROSITE" id="PS50975"/>
    </source>
</evidence>
<protein>
    <submittedName>
        <fullName evidence="9">Uncharacterized protein</fullName>
    </submittedName>
</protein>
<feature type="domain" description="Biotin carboxylation" evidence="8">
    <location>
        <begin position="31"/>
        <end position="510"/>
    </location>
</feature>
<proteinExistence type="predicted"/>
<dbReference type="GO" id="GO:0046872">
    <property type="term" value="F:metal ion binding"/>
    <property type="evidence" value="ECO:0007669"/>
    <property type="project" value="InterPro"/>
</dbReference>
<dbReference type="Pfam" id="PF02785">
    <property type="entry name" value="Biotin_carb_C"/>
    <property type="match status" value="1"/>
</dbReference>
<organism evidence="9 10">
    <name type="scientific">Penicillium salamii</name>
    <dbReference type="NCBI Taxonomy" id="1612424"/>
    <lineage>
        <taxon>Eukaryota</taxon>
        <taxon>Fungi</taxon>
        <taxon>Dikarya</taxon>
        <taxon>Ascomycota</taxon>
        <taxon>Pezizomycotina</taxon>
        <taxon>Eurotiomycetes</taxon>
        <taxon>Eurotiomycetidae</taxon>
        <taxon>Eurotiales</taxon>
        <taxon>Aspergillaceae</taxon>
        <taxon>Penicillium</taxon>
    </lineage>
</organism>
<keyword evidence="2" id="KW-0436">Ligase</keyword>
<dbReference type="PROSITE" id="PS00866">
    <property type="entry name" value="CPSASE_1"/>
    <property type="match status" value="1"/>
</dbReference>
<feature type="domain" description="ATP-grasp" evidence="7">
    <location>
        <begin position="174"/>
        <end position="374"/>
    </location>
</feature>
<dbReference type="AlphaFoldDB" id="A0A9W4NS86"/>
<dbReference type="GO" id="GO:0016874">
    <property type="term" value="F:ligase activity"/>
    <property type="evidence" value="ECO:0007669"/>
    <property type="project" value="UniProtKB-KW"/>
</dbReference>
<dbReference type="EMBL" id="CAJVPA010000206">
    <property type="protein sequence ID" value="CAG8403069.1"/>
    <property type="molecule type" value="Genomic_DNA"/>
</dbReference>
<gene>
    <name evidence="9" type="ORF">PSALAMII_LOCUS8334</name>
</gene>
<dbReference type="SUPFAM" id="SSF51246">
    <property type="entry name" value="Rudiment single hybrid motif"/>
    <property type="match status" value="1"/>
</dbReference>
<evidence type="ECO:0000313" key="10">
    <source>
        <dbReference type="Proteomes" id="UP001152646"/>
    </source>
</evidence>
<evidence type="ECO:0000256" key="4">
    <source>
        <dbReference type="ARBA" id="ARBA00022840"/>
    </source>
</evidence>
<dbReference type="InterPro" id="IPR011053">
    <property type="entry name" value="Single_hybrid_motif"/>
</dbReference>